<dbReference type="OrthoDB" id="5361883at2"/>
<dbReference type="AlphaFoldDB" id="A0A553UPH0"/>
<dbReference type="RefSeq" id="WP_120948577.1">
    <property type="nucleotide sequence ID" value="NZ_QXQP01000019.1"/>
</dbReference>
<reference evidence="1 2" key="2">
    <citation type="submission" date="2019-07" db="EMBL/GenBank/DDBJ databases">
        <title>Helicobacter labacensis sp. nov., Helicobacter mehlei sp. nov. and Helicobacter vulpis sp. nov., isolated from gastric mucosa of red fox (Vulpis vulpis).</title>
        <authorList>
            <person name="Kusar D."/>
            <person name="Gruntar I."/>
            <person name="Pate M."/>
            <person name="Zajc U."/>
            <person name="Ocepek M."/>
        </authorList>
    </citation>
    <scope>NUCLEOTIDE SEQUENCE [LARGE SCALE GENOMIC DNA]</scope>
    <source>
        <strain evidence="1 2">L8b</strain>
    </source>
</reference>
<name>A0A553UPH0_9HELI</name>
<proteinExistence type="predicted"/>
<dbReference type="EMBL" id="VKGC01000016">
    <property type="protein sequence ID" value="TSA82119.1"/>
    <property type="molecule type" value="Genomic_DNA"/>
</dbReference>
<dbReference type="Proteomes" id="UP000319322">
    <property type="component" value="Unassembled WGS sequence"/>
</dbReference>
<keyword evidence="2" id="KW-1185">Reference proteome</keyword>
<gene>
    <name evidence="1" type="ORF">FNE76_06155</name>
</gene>
<evidence type="ECO:0008006" key="3">
    <source>
        <dbReference type="Google" id="ProtNLM"/>
    </source>
</evidence>
<sequence length="107" mass="12474">MKIFLDCHSLLLKRVLEQYLQDFLYPLESCDFILSDHLVKNPYKATCLIGSESNAHILTPFTKSELLEKLHAFYGDQAQTQSLESRVQALLQEYTHKLLALIQDYRQ</sequence>
<evidence type="ECO:0000313" key="2">
    <source>
        <dbReference type="Proteomes" id="UP000319322"/>
    </source>
</evidence>
<accession>A0A553UPH0</accession>
<organism evidence="1 2">
    <name type="scientific">Helicobacter mehlei</name>
    <dbReference type="NCBI Taxonomy" id="2316080"/>
    <lineage>
        <taxon>Bacteria</taxon>
        <taxon>Pseudomonadati</taxon>
        <taxon>Campylobacterota</taxon>
        <taxon>Epsilonproteobacteria</taxon>
        <taxon>Campylobacterales</taxon>
        <taxon>Helicobacteraceae</taxon>
        <taxon>Helicobacter</taxon>
    </lineage>
</organism>
<reference evidence="1 2" key="3">
    <citation type="submission" date="2019-07" db="EMBL/GenBank/DDBJ databases">
        <authorList>
            <person name="Papic B."/>
        </authorList>
    </citation>
    <scope>NUCLEOTIDE SEQUENCE [LARGE SCALE GENOMIC DNA]</scope>
    <source>
        <strain evidence="1 2">L8b</strain>
    </source>
</reference>
<comment type="caution">
    <text evidence="1">The sequence shown here is derived from an EMBL/GenBank/DDBJ whole genome shotgun (WGS) entry which is preliminary data.</text>
</comment>
<reference evidence="2" key="1">
    <citation type="submission" date="2019-07" db="EMBL/GenBank/DDBJ databases">
        <title>Helicobacter labacensis sp. nov., Helicobacter mehlei sp. nov. and Helicobacter vulpis sp. nov., isolated from gastric mucosa of red fox (Vulpis vulpis).</title>
        <authorList>
            <person name="Papic B."/>
        </authorList>
    </citation>
    <scope>NUCLEOTIDE SEQUENCE [LARGE SCALE GENOMIC DNA]</scope>
    <source>
        <strain evidence="2">L8b</strain>
    </source>
</reference>
<evidence type="ECO:0000313" key="1">
    <source>
        <dbReference type="EMBL" id="TSA82119.1"/>
    </source>
</evidence>
<protein>
    <recommendedName>
        <fullName evidence="3">Dihydroneopterin aldolase</fullName>
    </recommendedName>
</protein>